<accession>A0ABR2KY49</accession>
<evidence type="ECO:0000313" key="3">
    <source>
        <dbReference type="EMBL" id="KAK8895651.1"/>
    </source>
</evidence>
<gene>
    <name evidence="3" type="ORF">M9Y10_024121</name>
</gene>
<comment type="caution">
    <text evidence="3">The sequence shown here is derived from an EMBL/GenBank/DDBJ whole genome shotgun (WGS) entry which is preliminary data.</text>
</comment>
<dbReference type="Pfam" id="PF00004">
    <property type="entry name" value="AAA"/>
    <property type="match status" value="1"/>
</dbReference>
<sequence length="2824" mass="331097">MSQGANPNSDDSNSIMIRLEQIKKDGIVTITHDDISVFYEFSDNTSSFAQSTTTYKRMITFDELVSLYSAIDLLPDKNLDIYEKYQKSFLKAKEFQKEIQRLYKFGKKFVYEGHKFFELIGKDETILKNLYNLDQYTSHIYEDKDIKYPPFLTIDNLLYFGSLIQKRENEKIKEIVGHMFPHHDDLVEEAIIEAQKKEYIIDPVNSAIRLFSYIYNTIAPEIKYPKNKIFNLDHSVFENKFENLQRNLQIYFSKQTFLVIKVSKPVETFHVLSVLSTLLHDDLHHTPYFFENFFCFEDSNIESYFSDLEHNGYDIQAQFSFIIHPELLSSQNKNILKEKIVSRMTPIPKMILQKFVVITSSNDFDEFGKLPEDITDDKTIFKLGEIIMKVNTKLIREYANRNKQLYFDIRLLQSLKAGKGKTMLINSQIEEILKKEKNKFQVYHHFIVDSNQPIPIESFDNHGDDVKNIIHFQFSDEIMKKGIKFWSYLYQLHFHGFFLPTKKEPVSIQLNKTIIFFEIPQLQKNYKSIDEYPLQDLGDFPIPISSSSKDKNPIKIKDTKLENYESSRNFNGNKNNNQYYNLGIECVLDKLTDPKSHDLNLDKYIHEIFKRFFKPTNDEIIVINFRKLGFIERYLHKYTKLYINSLPINEKKININQFTAFFYTLTVASFYAYDCLPRKKTYATEEEELEDKTGKGLTFLTVDNLFNDHTSSLEKKIHFYTTKSTKEFFEAFENDCFNSKLNDFTITFSYSDKNREKQPIKPPEILRNIFSTNDDYLQNVKNFKEENPESFIARTQMTVPTLFRSSIILNRIFLSQPIILSGDTGCGKTSSLMLLFEYFNLPYNKQMYSLNVEVGKVLNCHGGVVIDDVINHLKEAPKSSKKHIIFFDELNTSPASSYIEHLLLNESHTSFHCKFVFIGALNPWKEKNPISYHLTKVGLPQLIRNEEKELNLIESINDNKASQNMSEMMYHVHRPQQATNDIIFDFNPICYEKAENEILYPTEERDSVDSIIKSMAKYPTDSTRTEVLEALKKSIDKCIEFIRKLMKERAVISYRDIERSIKIYNFLFEFYNRADQKKNLGINAIDISTVTAIISFVLRLPNHQIVSDKELNKKDENCSISFKKVFDKYFGDDEYQHGTYNDKDGVFNLNIRDQLISLLSGNKVKETKEMFMNFVYQYTLDFLKVKSIWKFKSTFIHIFIMDICIRCKLPCFVIGMPGTSKSYAVELLKDHYKDKMYLSTYMSSRTSSPDGIKSQYYDAIYKEIENEEKDKSSNKDNLYVVFIDEMGNANINPSRPLKFLHGILDHGLILNETGYSKIIPTIGVSNYTMDFANMNRGVLVYTDLPDINEILKVFEYDASQKDEEITDVSSFIEKVKTLDMNHIKYIFQNLWPYKQPGEQQGEQQGKFGMPKTIALRSVYNIRFLIDKKESDKLDAHNVCHILRELFNSKRLGEKDSGKDLYKDLMSQCPKNIVDIYNKTKGPKIDNMLCFLERIACSKTKSKKSLSIFTKNFEAIEYLSLFDSGFLNFLKREYHNEIEFSEKKFKEFKYYLFAENFKEKPDQISQFALEKITECIKSKDKNIIFIGNHPCFDSCLDLLNVPHSMDEIKEREVTLGSGFSSKFKLTNLEFYIIMIANISDYQNNDTQDNPFSYAFLDRTETIYLDWDTIAPYYIRYKKGSKKETSIDTIIDNIQILLDNHMQYNAKGEEYLHSDIQNLFDHDNYKKANFGMEPQKLSDSDKLLNNLIQERWKDGIKAVILTKSKILEELYYPEKFNDDESRLIINDTNIQSFEELQTLIDKKEDTKEKLIIIRCSKFDELHFIHLKTFFDQMNRKGGTQYHIFIVYYGCDNKYFKNLSTFRWPILSMEDISKHLEFPTHMSNSETASMIKALNDMKEDIKIPGKDEGKCELLFKNIFNIILDNTEKNVKDKSDNKDLNFNENLKKSHFYRDIVNFFKFVQQRIPSFNIPEENKSSVSSNKSQIISTVFDRFSKELGPFILFAFGSLTTSEMQNNSVLFNYLVQCKHLIYPYTSFLKQGRYTGDVFYFLFSDYIQFLCENQLTFNEEIKALKSISDRISFIIDSGSHTNQLIQIFDNFLQINDKRITHFVYNFNGDGFDLKSKVVSFQSYIDALRFRSFAGLHISDLNQVNYWTKFFICSLFHKKKKDIASKSEKTYINDTTIYEAIVAFRNRLIFDIFKSPIADEDPIAKITKHLTSSIDFNNDESYKIFKDFNKDPSSHKDESRLKFFNNKLSDDLVSSMFGLYVLNKWNTNAANDIKAKLSEDKEITRDNYSGKNGSLNKDSYVFDKSKFSDFANRWDNEYIGFKWDFKDELTCDCLIDEIQSICCKSSAVKPKFREWLLSGNKRGEPLSIIALRRYVKNPSDENKKDLAYVIDPFYGRFELADLFVKFIEDQVEKKGDVFPFDKFLLDGDKVMDNFDFRSITKVIFEGAQYFNISLKKPSIAQIIWYHSTFINPKYPLITLLIKESSFFIDFHPVPLIIDSLLHLRHIFSYNPALIPVVLHCTSLFKNDNKQLLFGLKCFDISYNGHKVLDQIQSELDSLKEVLDLKFKFAFSKVKNKSSYEQIKFILQIYFQRYNKISRNINQIVNKSPNIPEIKVYNLLPNMLITNFSANEILTQIVYGFDAGADISFANISLNLEKIFHHQCFDPLDNEDDVKASINNYAISLFAVDYDFNERDFLGYTRRDYIDLYRTIIIQTNGDKSVLSFNLYADEDNKELDDIQKCINEDNFANDNINNVHLNTYNNDNFYIKSLFGEQADAAKFNEFLKTAPSYFVDEVKYYQEGDLDKPNPNDDDPFFEEEEN</sequence>
<evidence type="ECO:0000259" key="2">
    <source>
        <dbReference type="SMART" id="SM00382"/>
    </source>
</evidence>
<feature type="region of interest" description="Disordered" evidence="1">
    <location>
        <begin position="2804"/>
        <end position="2824"/>
    </location>
</feature>
<dbReference type="SUPFAM" id="SSF52540">
    <property type="entry name" value="P-loop containing nucleoside triphosphate hydrolases"/>
    <property type="match status" value="2"/>
</dbReference>
<dbReference type="PANTHER" id="PTHR22605">
    <property type="entry name" value="RZ-TYPE DOMAIN-CONTAINING PROTEIN"/>
    <property type="match status" value="1"/>
</dbReference>
<dbReference type="Proteomes" id="UP001470230">
    <property type="component" value="Unassembled WGS sequence"/>
</dbReference>
<reference evidence="3 4" key="1">
    <citation type="submission" date="2024-04" db="EMBL/GenBank/DDBJ databases">
        <title>Tritrichomonas musculus Genome.</title>
        <authorList>
            <person name="Alves-Ferreira E."/>
            <person name="Grigg M."/>
            <person name="Lorenzi H."/>
            <person name="Galac M."/>
        </authorList>
    </citation>
    <scope>NUCLEOTIDE SEQUENCE [LARGE SCALE GENOMIC DNA]</scope>
    <source>
        <strain evidence="3 4">EAF2021</strain>
    </source>
</reference>
<dbReference type="InterPro" id="IPR003959">
    <property type="entry name" value="ATPase_AAA_core"/>
</dbReference>
<dbReference type="PANTHER" id="PTHR22605:SF1">
    <property type="entry name" value="RZ-TYPE DOMAIN-CONTAINING PROTEIN"/>
    <property type="match status" value="1"/>
</dbReference>
<dbReference type="InterPro" id="IPR027417">
    <property type="entry name" value="P-loop_NTPase"/>
</dbReference>
<dbReference type="SMART" id="SM00382">
    <property type="entry name" value="AAA"/>
    <property type="match status" value="1"/>
</dbReference>
<feature type="compositionally biased region" description="Acidic residues" evidence="1">
    <location>
        <begin position="2813"/>
        <end position="2824"/>
    </location>
</feature>
<dbReference type="EMBL" id="JAPFFF010000003">
    <property type="protein sequence ID" value="KAK8895651.1"/>
    <property type="molecule type" value="Genomic_DNA"/>
</dbReference>
<dbReference type="InterPro" id="IPR031248">
    <property type="entry name" value="RNF213"/>
</dbReference>
<evidence type="ECO:0000256" key="1">
    <source>
        <dbReference type="SAM" id="MobiDB-lite"/>
    </source>
</evidence>
<organism evidence="3 4">
    <name type="scientific">Tritrichomonas musculus</name>
    <dbReference type="NCBI Taxonomy" id="1915356"/>
    <lineage>
        <taxon>Eukaryota</taxon>
        <taxon>Metamonada</taxon>
        <taxon>Parabasalia</taxon>
        <taxon>Tritrichomonadida</taxon>
        <taxon>Tritrichomonadidae</taxon>
        <taxon>Tritrichomonas</taxon>
    </lineage>
</organism>
<keyword evidence="4" id="KW-1185">Reference proteome</keyword>
<dbReference type="Gene3D" id="3.40.50.300">
    <property type="entry name" value="P-loop containing nucleotide triphosphate hydrolases"/>
    <property type="match status" value="2"/>
</dbReference>
<proteinExistence type="predicted"/>
<protein>
    <recommendedName>
        <fullName evidence="2">AAA+ ATPase domain-containing protein</fullName>
    </recommendedName>
</protein>
<evidence type="ECO:0000313" key="4">
    <source>
        <dbReference type="Proteomes" id="UP001470230"/>
    </source>
</evidence>
<name>A0ABR2KY49_9EUKA</name>
<dbReference type="InterPro" id="IPR003593">
    <property type="entry name" value="AAA+_ATPase"/>
</dbReference>
<feature type="domain" description="AAA+ ATPase" evidence="2">
    <location>
        <begin position="814"/>
        <end position="949"/>
    </location>
</feature>